<evidence type="ECO:0000313" key="3">
    <source>
        <dbReference type="Proteomes" id="UP001382455"/>
    </source>
</evidence>
<reference evidence="2 3" key="1">
    <citation type="submission" date="2023-12" db="EMBL/GenBank/DDBJ databases">
        <title>Friends and Foes: Symbiotic and Algicidal bacterial influence on Karenia brevis blooms.</title>
        <authorList>
            <person name="Fei C."/>
            <person name="Mohamed A.R."/>
            <person name="Booker A."/>
            <person name="Arshad M."/>
            <person name="Klass S."/>
            <person name="Ahn S."/>
            <person name="Gilbert P.M."/>
            <person name="Heil C.A."/>
            <person name="Martinez J.M."/>
            <person name="Amin S.A."/>
        </authorList>
    </citation>
    <scope>NUCLEOTIDE SEQUENCE [LARGE SCALE GENOMIC DNA]</scope>
    <source>
        <strain evidence="2 3">CE15</strain>
    </source>
</reference>
<dbReference type="RefSeq" id="WP_274763119.1">
    <property type="nucleotide sequence ID" value="NZ_JBAWKS010000002.1"/>
</dbReference>
<keyword evidence="1" id="KW-1133">Transmembrane helix</keyword>
<comment type="caution">
    <text evidence="2">The sequence shown here is derived from an EMBL/GenBank/DDBJ whole genome shotgun (WGS) entry which is preliminary data.</text>
</comment>
<dbReference type="Proteomes" id="UP001382455">
    <property type="component" value="Unassembled WGS sequence"/>
</dbReference>
<proteinExistence type="predicted"/>
<dbReference type="EMBL" id="JBAWKS010000002">
    <property type="protein sequence ID" value="MEI4551139.1"/>
    <property type="molecule type" value="Genomic_DNA"/>
</dbReference>
<gene>
    <name evidence="2" type="ORF">WAE96_15810</name>
</gene>
<keyword evidence="1" id="KW-0472">Membrane</keyword>
<feature type="transmembrane region" description="Helical" evidence="1">
    <location>
        <begin position="34"/>
        <end position="54"/>
    </location>
</feature>
<evidence type="ECO:0000256" key="1">
    <source>
        <dbReference type="SAM" id="Phobius"/>
    </source>
</evidence>
<protein>
    <submittedName>
        <fullName evidence="2">Uncharacterized protein</fullName>
    </submittedName>
</protein>
<feature type="transmembrane region" description="Helical" evidence="1">
    <location>
        <begin position="66"/>
        <end position="85"/>
    </location>
</feature>
<keyword evidence="1" id="KW-0812">Transmembrane</keyword>
<organism evidence="2 3">
    <name type="scientific">Pseudoalteromonas spongiae</name>
    <dbReference type="NCBI Taxonomy" id="298657"/>
    <lineage>
        <taxon>Bacteria</taxon>
        <taxon>Pseudomonadati</taxon>
        <taxon>Pseudomonadota</taxon>
        <taxon>Gammaproteobacteria</taxon>
        <taxon>Alteromonadales</taxon>
        <taxon>Pseudoalteromonadaceae</taxon>
        <taxon>Pseudoalteromonas</taxon>
    </lineage>
</organism>
<accession>A0ABU8EVY8</accession>
<sequence>MQQVVNETAFINHERALTLPNKNKKNVFGFTKQVGNWLMLVPVSLFISCLLISYPFAEYFSMSQQIAAHIGTMVFPAFFKIGYVVRCIGQHGLGQRV</sequence>
<name>A0ABU8EVY8_9GAMM</name>
<keyword evidence="3" id="KW-1185">Reference proteome</keyword>
<evidence type="ECO:0000313" key="2">
    <source>
        <dbReference type="EMBL" id="MEI4551139.1"/>
    </source>
</evidence>